<dbReference type="InterPro" id="IPR035967">
    <property type="entry name" value="SWAP/Surp_sf"/>
</dbReference>
<evidence type="ECO:0000256" key="6">
    <source>
        <dbReference type="ARBA" id="ARBA00023187"/>
    </source>
</evidence>
<proteinExistence type="predicted"/>
<evidence type="ECO:0000256" key="7">
    <source>
        <dbReference type="SAM" id="MobiDB-lite"/>
    </source>
</evidence>
<sequence length="780" mass="89395">MLLILILVSSFWWVFTRINRYDGRGALSDLQAHEAITQWDNNEGLTDEEKRAEQLCDEERYRSLYERNDEEELRKEEALKRLHQEKFNTYGQVPFNYSDAAARSEEPAEDQSKLVDLEENEVYVPPPNLDVPINMKLPPNKKLAAIIERTASFIAQQGGQMEILLKAKQQHNPQFEFLNHTNELFGFYRHLLMALKTGRYKYMESKEDKNESDNETTTSHVEDEASYYLHPSLGSNISKVDSAPALPSIPTLNYKPSADCAYSMLVNKIMGTTTASLVEENTNINCPSTSPVEQNSNPNSKSETILEVKETAVDNSHEEYVNQWNEYYNSEEYKEYYRQYYMMTYGVDPMGLEAFDYNNPFMKTPFMYLQEQPPLPPPLPDESNVQTSESSEAIKPEEEIKPVKQKKPKLQIGALAQYYNSDSEDSDSDIELGNLVPIPLDAEKLVILKMATYVAKNGKEFEDIVKGKNDPRFDFLTPTHKYHSFYKTKLNAQLISMGKVVSSNGCEKDSAMTNEQLEDPKMKTITPVSFSIKKTKDAEQIIIKPASSLVDSDEEHEHEKCILDSSCRNDVKDMKSSTEASDLVKKTSDKQDINKENYEILNTNNKKYDNSDETPKADVETVVDDDEMVISSDPELSSASCSPTTKTDVQNDLKIEKEIENPENRDAKALTTDINNVINEFIDLTDESVKSHFDGEVIVLRENGSANEPSSAHIKQLQLVRKKRAMEFLSQLRSENARNNERRGSSRHRSSPSRESSRRRKSSKRSRRRLYLNIYIFRFI</sequence>
<protein>
    <submittedName>
        <fullName evidence="10">Putative splicing factor suppressor of white-apricot protein isoform x3</fullName>
    </submittedName>
</protein>
<dbReference type="SMART" id="SM01141">
    <property type="entry name" value="DRY_EERY"/>
    <property type="match status" value="1"/>
</dbReference>
<dbReference type="SUPFAM" id="SSF109905">
    <property type="entry name" value="Surp module (SWAP domain)"/>
    <property type="match status" value="2"/>
</dbReference>
<dbReference type="PANTHER" id="PTHR13161">
    <property type="entry name" value="SPLICING FACTOR SUPPRESSOR OF WHITE APRICOT"/>
    <property type="match status" value="1"/>
</dbReference>
<keyword evidence="6" id="KW-0508">mRNA splicing</keyword>
<feature type="signal peptide" evidence="8">
    <location>
        <begin position="1"/>
        <end position="16"/>
    </location>
</feature>
<evidence type="ECO:0000256" key="1">
    <source>
        <dbReference type="ARBA" id="ARBA00022664"/>
    </source>
</evidence>
<reference evidence="10" key="1">
    <citation type="submission" date="2020-03" db="EMBL/GenBank/DDBJ databases">
        <title>Transcriptomic Profiling of the Digestive Tract of the Rat Flea, Xenopsylla cheopis, Following Blood Feeding and Infection with Yersinia pestis.</title>
        <authorList>
            <person name="Bland D.M."/>
            <person name="Martens C.A."/>
            <person name="Virtaneva K."/>
            <person name="Kanakabandi K."/>
            <person name="Long D."/>
            <person name="Rosenke R."/>
            <person name="Saturday G.A."/>
            <person name="Hoyt F.H."/>
            <person name="Bruno D.P."/>
            <person name="Ribeiro J.M.C."/>
            <person name="Hinnebusch J."/>
        </authorList>
    </citation>
    <scope>NUCLEOTIDE SEQUENCE</scope>
</reference>
<dbReference type="PANTHER" id="PTHR13161:SF15">
    <property type="entry name" value="SPLICING FACTOR, SUPPRESSOR OF WHITE-APRICOT HOMOLOG"/>
    <property type="match status" value="1"/>
</dbReference>
<evidence type="ECO:0000256" key="8">
    <source>
        <dbReference type="SAM" id="SignalP"/>
    </source>
</evidence>
<evidence type="ECO:0000256" key="5">
    <source>
        <dbReference type="ARBA" id="ARBA00023163"/>
    </source>
</evidence>
<dbReference type="Pfam" id="PF09750">
    <property type="entry name" value="DRY_EERY"/>
    <property type="match status" value="1"/>
</dbReference>
<evidence type="ECO:0000256" key="2">
    <source>
        <dbReference type="ARBA" id="ARBA00022737"/>
    </source>
</evidence>
<feature type="region of interest" description="Disordered" evidence="7">
    <location>
        <begin position="372"/>
        <end position="406"/>
    </location>
</feature>
<keyword evidence="4" id="KW-0805">Transcription regulation</keyword>
<dbReference type="GO" id="GO:0000395">
    <property type="term" value="P:mRNA 5'-splice site recognition"/>
    <property type="evidence" value="ECO:0007669"/>
    <property type="project" value="TreeGrafter"/>
</dbReference>
<dbReference type="InterPro" id="IPR019147">
    <property type="entry name" value="SWAP_N_domain"/>
</dbReference>
<evidence type="ECO:0000259" key="9">
    <source>
        <dbReference type="PROSITE" id="PS50128"/>
    </source>
</evidence>
<feature type="domain" description="SURP motif" evidence="9">
    <location>
        <begin position="446"/>
        <end position="486"/>
    </location>
</feature>
<keyword evidence="1" id="KW-0507">mRNA processing</keyword>
<organism evidence="10">
    <name type="scientific">Xenopsylla cheopis</name>
    <name type="common">Oriental rat flea</name>
    <name type="synonym">Pulex cheopis</name>
    <dbReference type="NCBI Taxonomy" id="163159"/>
    <lineage>
        <taxon>Eukaryota</taxon>
        <taxon>Metazoa</taxon>
        <taxon>Ecdysozoa</taxon>
        <taxon>Arthropoda</taxon>
        <taxon>Hexapoda</taxon>
        <taxon>Insecta</taxon>
        <taxon>Pterygota</taxon>
        <taxon>Neoptera</taxon>
        <taxon>Endopterygota</taxon>
        <taxon>Siphonaptera</taxon>
        <taxon>Pulicidae</taxon>
        <taxon>Xenopsyllinae</taxon>
        <taxon>Xenopsylla</taxon>
    </lineage>
</organism>
<keyword evidence="3" id="KW-0694">RNA-binding</keyword>
<name>A0A6M2DYS5_XENCH</name>
<dbReference type="EMBL" id="GIIL01006512">
    <property type="protein sequence ID" value="NOV50238.1"/>
    <property type="molecule type" value="Transcribed_RNA"/>
</dbReference>
<accession>A0A6M2DYS5</accession>
<evidence type="ECO:0000256" key="3">
    <source>
        <dbReference type="ARBA" id="ARBA00022884"/>
    </source>
</evidence>
<dbReference type="GO" id="GO:0003723">
    <property type="term" value="F:RNA binding"/>
    <property type="evidence" value="ECO:0007669"/>
    <property type="project" value="UniProtKB-KW"/>
</dbReference>
<dbReference type="Pfam" id="PF01805">
    <property type="entry name" value="Surp"/>
    <property type="match status" value="2"/>
</dbReference>
<dbReference type="InterPro" id="IPR040397">
    <property type="entry name" value="SWAP"/>
</dbReference>
<dbReference type="SMART" id="SM00648">
    <property type="entry name" value="SWAP"/>
    <property type="match status" value="2"/>
</dbReference>
<dbReference type="AlphaFoldDB" id="A0A6M2DYS5"/>
<evidence type="ECO:0000313" key="10">
    <source>
        <dbReference type="EMBL" id="NOV50238.1"/>
    </source>
</evidence>
<keyword evidence="8" id="KW-0732">Signal</keyword>
<keyword evidence="2" id="KW-0677">Repeat</keyword>
<dbReference type="Gene3D" id="1.10.10.790">
    <property type="entry name" value="Surp module"/>
    <property type="match status" value="2"/>
</dbReference>
<dbReference type="PROSITE" id="PS50128">
    <property type="entry name" value="SURP"/>
    <property type="match status" value="2"/>
</dbReference>
<feature type="compositionally biased region" description="Basic and acidic residues" evidence="7">
    <location>
        <begin position="392"/>
        <end position="402"/>
    </location>
</feature>
<feature type="domain" description="SURP motif" evidence="9">
    <location>
        <begin position="146"/>
        <end position="188"/>
    </location>
</feature>
<evidence type="ECO:0000256" key="4">
    <source>
        <dbReference type="ARBA" id="ARBA00023015"/>
    </source>
</evidence>
<feature type="chain" id="PRO_5026733670" evidence="8">
    <location>
        <begin position="17"/>
        <end position="780"/>
    </location>
</feature>
<keyword evidence="5" id="KW-0804">Transcription</keyword>
<feature type="region of interest" description="Disordered" evidence="7">
    <location>
        <begin position="733"/>
        <end position="765"/>
    </location>
</feature>
<feature type="compositionally biased region" description="Basic and acidic residues" evidence="7">
    <location>
        <begin position="735"/>
        <end position="744"/>
    </location>
</feature>
<feature type="compositionally biased region" description="Basic residues" evidence="7">
    <location>
        <begin position="745"/>
        <end position="765"/>
    </location>
</feature>
<dbReference type="InterPro" id="IPR000061">
    <property type="entry name" value="Surp"/>
</dbReference>